<name>A0A9X3XMI4_9CLOT</name>
<protein>
    <submittedName>
        <fullName evidence="3">Helix-turn-helix domain-containing protein</fullName>
    </submittedName>
</protein>
<dbReference type="CDD" id="cd00093">
    <property type="entry name" value="HTH_XRE"/>
    <property type="match status" value="1"/>
</dbReference>
<dbReference type="Gene3D" id="1.10.260.40">
    <property type="entry name" value="lambda repressor-like DNA-binding domains"/>
    <property type="match status" value="1"/>
</dbReference>
<proteinExistence type="predicted"/>
<gene>
    <name evidence="3" type="ORF">NE398_17225</name>
</gene>
<organism evidence="3 4">
    <name type="scientific">Clostridium tertium</name>
    <dbReference type="NCBI Taxonomy" id="1559"/>
    <lineage>
        <taxon>Bacteria</taxon>
        <taxon>Bacillati</taxon>
        <taxon>Bacillota</taxon>
        <taxon>Clostridia</taxon>
        <taxon>Eubacteriales</taxon>
        <taxon>Clostridiaceae</taxon>
        <taxon>Clostridium</taxon>
    </lineage>
</organism>
<evidence type="ECO:0000256" key="1">
    <source>
        <dbReference type="ARBA" id="ARBA00023125"/>
    </source>
</evidence>
<dbReference type="Pfam" id="PF01381">
    <property type="entry name" value="HTH_3"/>
    <property type="match status" value="1"/>
</dbReference>
<reference evidence="3" key="1">
    <citation type="submission" date="2022-05" db="EMBL/GenBank/DDBJ databases">
        <title>Draft genome sequence of Clostridium tertium strain CP3 isolated from Peru.</title>
        <authorList>
            <person name="Hurtado R."/>
            <person name="Lima L."/>
            <person name="Sousa T."/>
            <person name="Jaiswal A.K."/>
            <person name="Tiwari S."/>
            <person name="Maturrano L."/>
            <person name="Brenig B."/>
            <person name="Azevedo V."/>
        </authorList>
    </citation>
    <scope>NUCLEOTIDE SEQUENCE</scope>
    <source>
        <strain evidence="3">CP3</strain>
    </source>
</reference>
<feature type="domain" description="HTH cro/C1-type" evidence="2">
    <location>
        <begin position="13"/>
        <end position="67"/>
    </location>
</feature>
<evidence type="ECO:0000313" key="4">
    <source>
        <dbReference type="Proteomes" id="UP001141183"/>
    </source>
</evidence>
<dbReference type="InterPro" id="IPR001387">
    <property type="entry name" value="Cro/C1-type_HTH"/>
</dbReference>
<keyword evidence="4" id="KW-1185">Reference proteome</keyword>
<dbReference type="GO" id="GO:0005829">
    <property type="term" value="C:cytosol"/>
    <property type="evidence" value="ECO:0007669"/>
    <property type="project" value="TreeGrafter"/>
</dbReference>
<dbReference type="Proteomes" id="UP001141183">
    <property type="component" value="Unassembled WGS sequence"/>
</dbReference>
<keyword evidence="1" id="KW-0238">DNA-binding</keyword>
<dbReference type="EMBL" id="JAMRYU010000021">
    <property type="protein sequence ID" value="MDC4241878.1"/>
    <property type="molecule type" value="Genomic_DNA"/>
</dbReference>
<dbReference type="PROSITE" id="PS50943">
    <property type="entry name" value="HTH_CROC1"/>
    <property type="match status" value="1"/>
</dbReference>
<comment type="caution">
    <text evidence="3">The sequence shown here is derived from an EMBL/GenBank/DDBJ whole genome shotgun (WGS) entry which is preliminary data.</text>
</comment>
<dbReference type="InterPro" id="IPR050807">
    <property type="entry name" value="TransReg_Diox_bact_type"/>
</dbReference>
<dbReference type="SUPFAM" id="SSF47413">
    <property type="entry name" value="lambda repressor-like DNA-binding domains"/>
    <property type="match status" value="1"/>
</dbReference>
<dbReference type="PANTHER" id="PTHR46797:SF1">
    <property type="entry name" value="METHYLPHOSPHONATE SYNTHASE"/>
    <property type="match status" value="1"/>
</dbReference>
<evidence type="ECO:0000259" key="2">
    <source>
        <dbReference type="PROSITE" id="PS50943"/>
    </source>
</evidence>
<dbReference type="SMART" id="SM00530">
    <property type="entry name" value="HTH_XRE"/>
    <property type="match status" value="1"/>
</dbReference>
<dbReference type="GO" id="GO:0003677">
    <property type="term" value="F:DNA binding"/>
    <property type="evidence" value="ECO:0007669"/>
    <property type="project" value="UniProtKB-KW"/>
</dbReference>
<dbReference type="GO" id="GO:0003700">
    <property type="term" value="F:DNA-binding transcription factor activity"/>
    <property type="evidence" value="ECO:0007669"/>
    <property type="project" value="TreeGrafter"/>
</dbReference>
<accession>A0A9X3XMI4</accession>
<sequence>MKINSKKEIGSIIKEARKSKNMTQQFLADKCCLSRSYISDIESGRYSPSLETLLNISSELEINLNLFKNVVNTQGLLEN</sequence>
<evidence type="ECO:0000313" key="3">
    <source>
        <dbReference type="EMBL" id="MDC4241878.1"/>
    </source>
</evidence>
<dbReference type="AlphaFoldDB" id="A0A9X3XMI4"/>
<dbReference type="InterPro" id="IPR010982">
    <property type="entry name" value="Lambda_DNA-bd_dom_sf"/>
</dbReference>
<dbReference type="RefSeq" id="WP_272470635.1">
    <property type="nucleotide sequence ID" value="NZ_JAMRYU010000021.1"/>
</dbReference>
<dbReference type="PANTHER" id="PTHR46797">
    <property type="entry name" value="HTH-TYPE TRANSCRIPTIONAL REGULATOR"/>
    <property type="match status" value="1"/>
</dbReference>